<comment type="caution">
    <text evidence="2">The sequence shown here is derived from an EMBL/GenBank/DDBJ whole genome shotgun (WGS) entry which is preliminary data.</text>
</comment>
<evidence type="ECO:0000313" key="3">
    <source>
        <dbReference type="Proteomes" id="UP000765509"/>
    </source>
</evidence>
<gene>
    <name evidence="2" type="ORF">O181_070811</name>
</gene>
<reference evidence="2" key="1">
    <citation type="submission" date="2021-03" db="EMBL/GenBank/DDBJ databases">
        <title>Draft genome sequence of rust myrtle Austropuccinia psidii MF-1, a brazilian biotype.</title>
        <authorList>
            <person name="Quecine M.C."/>
            <person name="Pachon D.M.R."/>
            <person name="Bonatelli M.L."/>
            <person name="Correr F.H."/>
            <person name="Franceschini L.M."/>
            <person name="Leite T.F."/>
            <person name="Margarido G.R.A."/>
            <person name="Almeida C.A."/>
            <person name="Ferrarezi J.A."/>
            <person name="Labate C.A."/>
        </authorList>
    </citation>
    <scope>NUCLEOTIDE SEQUENCE</scope>
    <source>
        <strain evidence="2">MF-1</strain>
    </source>
</reference>
<keyword evidence="3" id="KW-1185">Reference proteome</keyword>
<dbReference type="AlphaFoldDB" id="A0A9Q3F660"/>
<accession>A0A9Q3F660</accession>
<dbReference type="EMBL" id="AVOT02036568">
    <property type="protein sequence ID" value="MBW0531096.1"/>
    <property type="molecule type" value="Genomic_DNA"/>
</dbReference>
<protein>
    <submittedName>
        <fullName evidence="2">Uncharacterized protein</fullName>
    </submittedName>
</protein>
<proteinExistence type="predicted"/>
<organism evidence="2 3">
    <name type="scientific">Austropuccinia psidii MF-1</name>
    <dbReference type="NCBI Taxonomy" id="1389203"/>
    <lineage>
        <taxon>Eukaryota</taxon>
        <taxon>Fungi</taxon>
        <taxon>Dikarya</taxon>
        <taxon>Basidiomycota</taxon>
        <taxon>Pucciniomycotina</taxon>
        <taxon>Pucciniomycetes</taxon>
        <taxon>Pucciniales</taxon>
        <taxon>Sphaerophragmiaceae</taxon>
        <taxon>Austropuccinia</taxon>
    </lineage>
</organism>
<sequence length="197" mass="22606">MASTVHGTLRPLSGQKEQRGPTTYPQSQFWPPISPVPEMAKRTQDPNLPFSTPGLCKSPEATSSSSEGFPLHSGERLPFTNVLRTMDYGMVHIWYDIPLCTNFAQPSNCYGFRTKLSPKIHNPFQRVFSVIQFCNSWWVPEDHPRTPTTWPCRGWVVFFLFRIISRKISRGYQASNNLSRHQLLLYSLDNSIGPYRL</sequence>
<evidence type="ECO:0000256" key="1">
    <source>
        <dbReference type="SAM" id="MobiDB-lite"/>
    </source>
</evidence>
<dbReference type="Proteomes" id="UP000765509">
    <property type="component" value="Unassembled WGS sequence"/>
</dbReference>
<feature type="region of interest" description="Disordered" evidence="1">
    <location>
        <begin position="1"/>
        <end position="70"/>
    </location>
</feature>
<name>A0A9Q3F660_9BASI</name>
<evidence type="ECO:0000313" key="2">
    <source>
        <dbReference type="EMBL" id="MBW0531096.1"/>
    </source>
</evidence>
<feature type="compositionally biased region" description="Polar residues" evidence="1">
    <location>
        <begin position="20"/>
        <end position="29"/>
    </location>
</feature>